<name>A0AA36EH47_LACSI</name>
<dbReference type="Gene3D" id="2.30.130.10">
    <property type="entry name" value="PUA domain"/>
    <property type="match status" value="1"/>
</dbReference>
<dbReference type="AlphaFoldDB" id="A0AA36EH47"/>
<dbReference type="InterPro" id="IPR036974">
    <property type="entry name" value="PUA_sf"/>
</dbReference>
<proteinExistence type="predicted"/>
<organism evidence="1 2">
    <name type="scientific">Lactuca saligna</name>
    <name type="common">Willowleaf lettuce</name>
    <dbReference type="NCBI Taxonomy" id="75948"/>
    <lineage>
        <taxon>Eukaryota</taxon>
        <taxon>Viridiplantae</taxon>
        <taxon>Streptophyta</taxon>
        <taxon>Embryophyta</taxon>
        <taxon>Tracheophyta</taxon>
        <taxon>Spermatophyta</taxon>
        <taxon>Magnoliopsida</taxon>
        <taxon>eudicotyledons</taxon>
        <taxon>Gunneridae</taxon>
        <taxon>Pentapetalae</taxon>
        <taxon>asterids</taxon>
        <taxon>campanulids</taxon>
        <taxon>Asterales</taxon>
        <taxon>Asteraceae</taxon>
        <taxon>Cichorioideae</taxon>
        <taxon>Cichorieae</taxon>
        <taxon>Lactucinae</taxon>
        <taxon>Lactuca</taxon>
    </lineage>
</organism>
<keyword evidence="2" id="KW-1185">Reference proteome</keyword>
<dbReference type="Proteomes" id="UP001177003">
    <property type="component" value="Chromosome 8"/>
</dbReference>
<evidence type="ECO:0008006" key="3">
    <source>
        <dbReference type="Google" id="ProtNLM"/>
    </source>
</evidence>
<protein>
    <recommendedName>
        <fullName evidence="3">PUA domain-containing protein</fullName>
    </recommendedName>
</protein>
<evidence type="ECO:0000313" key="2">
    <source>
        <dbReference type="Proteomes" id="UP001177003"/>
    </source>
</evidence>
<dbReference type="GO" id="GO:0003723">
    <property type="term" value="F:RNA binding"/>
    <property type="evidence" value="ECO:0007669"/>
    <property type="project" value="InterPro"/>
</dbReference>
<reference evidence="1" key="1">
    <citation type="submission" date="2023-04" db="EMBL/GenBank/DDBJ databases">
        <authorList>
            <person name="Vijverberg K."/>
            <person name="Xiong W."/>
            <person name="Schranz E."/>
        </authorList>
    </citation>
    <scope>NUCLEOTIDE SEQUENCE</scope>
</reference>
<dbReference type="SUPFAM" id="SSF88697">
    <property type="entry name" value="PUA domain-like"/>
    <property type="match status" value="1"/>
</dbReference>
<evidence type="ECO:0000313" key="1">
    <source>
        <dbReference type="EMBL" id="CAI9296411.1"/>
    </source>
</evidence>
<gene>
    <name evidence="1" type="ORF">LSALG_LOCUS35278</name>
</gene>
<accession>A0AA36EH47</accession>
<dbReference type="EMBL" id="OX465084">
    <property type="protein sequence ID" value="CAI9296411.1"/>
    <property type="molecule type" value="Genomic_DNA"/>
</dbReference>
<dbReference type="InterPro" id="IPR015947">
    <property type="entry name" value="PUA-like_sf"/>
</dbReference>
<dbReference type="PROSITE" id="PS50890">
    <property type="entry name" value="PUA"/>
    <property type="match status" value="1"/>
</dbReference>
<sequence>MLLTLKEKDPRRIFKCKALMRRMKRAFFKECSMKRSLPRLSSPASDLSSPLSTGDLRLTSPHRRLERRLNKIPGQDVLQGTQLLAIDVAAATGLLRRVLLAIDVAAQLLKMPILEIQCDKRLQDTVKNGDIESLSVLKSQIPGLDYVVFVKGSGPHDIQYDYQQDKPPKEIIVICKCAEAVLRGAQVYVPGILARNAHVEKGDLVEVSVGVEQPSRDNGWAIGITRGIVLQGLQGLKTDPQYLARDGLYISQGTTTMSRARMFHGLLGLAVDMNDRVFKLTSFNGGHISSKPVKHHHCTCLRSTRGRKNIGHVCCPWWKNNCNYFPYER</sequence>